<dbReference type="RefSeq" id="WP_131174695.1">
    <property type="nucleotide sequence ID" value="NZ_QJUL01000009.1"/>
</dbReference>
<keyword evidence="1" id="KW-0472">Membrane</keyword>
<dbReference type="OrthoDB" id="7032679at2"/>
<sequence length="93" mass="10136">MKTLLGLGKLLAALFWCVVLANLIDPFAQPFAALLALAGVAVLVLHGLELALFNARLREQTKPWSARLLVLAFGILHVWTLTPQRQQGEVAHA</sequence>
<dbReference type="InterPro" id="IPR009525">
    <property type="entry name" value="DUF1145"/>
</dbReference>
<comment type="caution">
    <text evidence="2">The sequence shown here is derived from an EMBL/GenBank/DDBJ whole genome shotgun (WGS) entry which is preliminary data.</text>
</comment>
<keyword evidence="4" id="KW-1185">Reference proteome</keyword>
<feature type="transmembrane region" description="Helical" evidence="1">
    <location>
        <begin position="31"/>
        <end position="52"/>
    </location>
</feature>
<feature type="transmembrane region" description="Helical" evidence="1">
    <location>
        <begin position="64"/>
        <end position="82"/>
    </location>
</feature>
<dbReference type="PANTHER" id="PTHR38775:SF1">
    <property type="entry name" value="INNER MEMBRANE PROTEIN"/>
    <property type="match status" value="1"/>
</dbReference>
<accession>A0A4Q9R5T1</accession>
<dbReference type="AlphaFoldDB" id="A0A4Q9R5T1"/>
<protein>
    <recommendedName>
        <fullName evidence="6">DUF1145 domain-containing protein</fullName>
    </recommendedName>
</protein>
<reference evidence="4 5" key="1">
    <citation type="submission" date="2018-06" db="EMBL/GenBank/DDBJ databases">
        <title>Three novel Pseudomonas species isolated from symptomatic oak.</title>
        <authorList>
            <person name="Bueno-Gonzalez V."/>
            <person name="Brady C."/>
        </authorList>
    </citation>
    <scope>NUCLEOTIDE SEQUENCE [LARGE SCALE GENOMIC DNA]</scope>
    <source>
        <strain evidence="3 4">P26B</strain>
        <strain evidence="2 5">P6B</strain>
    </source>
</reference>
<keyword evidence="1" id="KW-1133">Transmembrane helix</keyword>
<evidence type="ECO:0000313" key="3">
    <source>
        <dbReference type="EMBL" id="TBV06768.1"/>
    </source>
</evidence>
<gene>
    <name evidence="3" type="ORF">DNK34_10595</name>
    <name evidence="2" type="ORF">DNK44_08375</name>
</gene>
<evidence type="ECO:0000313" key="4">
    <source>
        <dbReference type="Proteomes" id="UP000291334"/>
    </source>
</evidence>
<dbReference type="EMBL" id="QJUM01000010">
    <property type="protein sequence ID" value="TBV06768.1"/>
    <property type="molecule type" value="Genomic_DNA"/>
</dbReference>
<dbReference type="PANTHER" id="PTHR38775">
    <property type="entry name" value="INNER MEMBRANE PROTEIN-RELATED"/>
    <property type="match status" value="1"/>
</dbReference>
<dbReference type="EMBL" id="QJUL01000009">
    <property type="protein sequence ID" value="TBU94698.1"/>
    <property type="molecule type" value="Genomic_DNA"/>
</dbReference>
<name>A0A4Q9R5T1_9GAMM</name>
<dbReference type="Proteomes" id="UP000291334">
    <property type="component" value="Unassembled WGS sequence"/>
</dbReference>
<organism evidence="2 5">
    <name type="scientific">Phytopseudomonas dryadis</name>
    <dbReference type="NCBI Taxonomy" id="2487520"/>
    <lineage>
        <taxon>Bacteria</taxon>
        <taxon>Pseudomonadati</taxon>
        <taxon>Pseudomonadota</taxon>
        <taxon>Gammaproteobacteria</taxon>
        <taxon>Pseudomonadales</taxon>
        <taxon>Pseudomonadaceae</taxon>
        <taxon>Phytopseudomonas</taxon>
    </lineage>
</organism>
<dbReference type="Pfam" id="PF06611">
    <property type="entry name" value="DUF1145"/>
    <property type="match status" value="1"/>
</dbReference>
<dbReference type="Proteomes" id="UP000293172">
    <property type="component" value="Unassembled WGS sequence"/>
</dbReference>
<evidence type="ECO:0000313" key="2">
    <source>
        <dbReference type="EMBL" id="TBU94698.1"/>
    </source>
</evidence>
<evidence type="ECO:0008006" key="6">
    <source>
        <dbReference type="Google" id="ProtNLM"/>
    </source>
</evidence>
<evidence type="ECO:0000256" key="1">
    <source>
        <dbReference type="SAM" id="Phobius"/>
    </source>
</evidence>
<evidence type="ECO:0000313" key="5">
    <source>
        <dbReference type="Proteomes" id="UP000293172"/>
    </source>
</evidence>
<proteinExistence type="predicted"/>
<keyword evidence="1" id="KW-0812">Transmembrane</keyword>